<organism evidence="2 3">
    <name type="scientific">Oceanibacterium hippocampi</name>
    <dbReference type="NCBI Taxonomy" id="745714"/>
    <lineage>
        <taxon>Bacteria</taxon>
        <taxon>Pseudomonadati</taxon>
        <taxon>Pseudomonadota</taxon>
        <taxon>Alphaproteobacteria</taxon>
        <taxon>Sneathiellales</taxon>
        <taxon>Sneathiellaceae</taxon>
        <taxon>Oceanibacterium</taxon>
    </lineage>
</organism>
<gene>
    <name evidence="2" type="ORF">OCH7691_04182</name>
</gene>
<evidence type="ECO:0000313" key="3">
    <source>
        <dbReference type="Proteomes" id="UP000193200"/>
    </source>
</evidence>
<keyword evidence="3" id="KW-1185">Reference proteome</keyword>
<sequence length="171" mass="18598">MRRLLLLRHAKSSWSSTASDDFARPLASRGREAAPRIGCYLREQGLVPDHVLCSTATRARETWALVEAELGRTPEATYHDDLYLAEPAAMLALLRKVPDAASTVMIIGHNPGMQVLALQLAGKDGGERAAEIARKFPTAGLAVFRCAATRWATAGKADFALVEFARPRELS</sequence>
<evidence type="ECO:0000313" key="2">
    <source>
        <dbReference type="EMBL" id="SLN76733.1"/>
    </source>
</evidence>
<evidence type="ECO:0000256" key="1">
    <source>
        <dbReference type="PIRSR" id="PIRSR613078-2"/>
    </source>
</evidence>
<dbReference type="EMBL" id="FWFR01000005">
    <property type="protein sequence ID" value="SLN76733.1"/>
    <property type="molecule type" value="Genomic_DNA"/>
</dbReference>
<feature type="binding site" evidence="1">
    <location>
        <position position="58"/>
    </location>
    <ligand>
        <name>substrate</name>
    </ligand>
</feature>
<protein>
    <submittedName>
        <fullName evidence="2">Phosphohistidine phosphatase</fullName>
    </submittedName>
</protein>
<dbReference type="InterPro" id="IPR029033">
    <property type="entry name" value="His_PPase_superfam"/>
</dbReference>
<dbReference type="OrthoDB" id="9810154at2"/>
<dbReference type="AlphaFoldDB" id="A0A1Y5TY39"/>
<dbReference type="CDD" id="cd07067">
    <property type="entry name" value="HP_PGM_like"/>
    <property type="match status" value="1"/>
</dbReference>
<proteinExistence type="predicted"/>
<reference evidence="2 3" key="1">
    <citation type="submission" date="2017-03" db="EMBL/GenBank/DDBJ databases">
        <authorList>
            <person name="Afonso C.L."/>
            <person name="Miller P.J."/>
            <person name="Scott M.A."/>
            <person name="Spackman E."/>
            <person name="Goraichik I."/>
            <person name="Dimitrov K.M."/>
            <person name="Suarez D.L."/>
            <person name="Swayne D.E."/>
        </authorList>
    </citation>
    <scope>NUCLEOTIDE SEQUENCE [LARGE SCALE GENOMIC DNA]</scope>
    <source>
        <strain evidence="2 3">CECT 7691</strain>
    </source>
</reference>
<dbReference type="Pfam" id="PF00300">
    <property type="entry name" value="His_Phos_1"/>
    <property type="match status" value="1"/>
</dbReference>
<dbReference type="PANTHER" id="PTHR47623:SF1">
    <property type="entry name" value="OS09G0287300 PROTEIN"/>
    <property type="match status" value="1"/>
</dbReference>
<dbReference type="InterPro" id="IPR013078">
    <property type="entry name" value="His_Pase_superF_clade-1"/>
</dbReference>
<dbReference type="InParanoid" id="A0A1Y5TY39"/>
<name>A0A1Y5TY39_9PROT</name>
<dbReference type="SMART" id="SM00855">
    <property type="entry name" value="PGAM"/>
    <property type="match status" value="1"/>
</dbReference>
<dbReference type="Proteomes" id="UP000193200">
    <property type="component" value="Unassembled WGS sequence"/>
</dbReference>
<accession>A0A1Y5TY39</accession>
<dbReference type="Gene3D" id="3.40.50.1240">
    <property type="entry name" value="Phosphoglycerate mutase-like"/>
    <property type="match status" value="1"/>
</dbReference>
<dbReference type="SUPFAM" id="SSF53254">
    <property type="entry name" value="Phosphoglycerate mutase-like"/>
    <property type="match status" value="1"/>
</dbReference>
<dbReference type="RefSeq" id="WP_085885522.1">
    <property type="nucleotide sequence ID" value="NZ_FWFR01000005.1"/>
</dbReference>
<dbReference type="PANTHER" id="PTHR47623">
    <property type="entry name" value="OS09G0287300 PROTEIN"/>
    <property type="match status" value="1"/>
</dbReference>